<protein>
    <submittedName>
        <fullName evidence="1">Uncharacterized protein</fullName>
    </submittedName>
</protein>
<dbReference type="AlphaFoldDB" id="A0A8S1F5T5"/>
<keyword evidence="2" id="KW-1185">Reference proteome</keyword>
<reference evidence="1 2" key="1">
    <citation type="submission" date="2020-04" db="EMBL/GenBank/DDBJ databases">
        <authorList>
            <person name="Laetsch R D."/>
            <person name="Stevens L."/>
            <person name="Kumar S."/>
            <person name="Blaxter L. M."/>
        </authorList>
    </citation>
    <scope>NUCLEOTIDE SEQUENCE [LARGE SCALE GENOMIC DNA]</scope>
</reference>
<proteinExistence type="predicted"/>
<comment type="caution">
    <text evidence="1">The sequence shown here is derived from an EMBL/GenBank/DDBJ whole genome shotgun (WGS) entry which is preliminary data.</text>
</comment>
<dbReference type="Proteomes" id="UP000494206">
    <property type="component" value="Unassembled WGS sequence"/>
</dbReference>
<organism evidence="1 2">
    <name type="scientific">Caenorhabditis bovis</name>
    <dbReference type="NCBI Taxonomy" id="2654633"/>
    <lineage>
        <taxon>Eukaryota</taxon>
        <taxon>Metazoa</taxon>
        <taxon>Ecdysozoa</taxon>
        <taxon>Nematoda</taxon>
        <taxon>Chromadorea</taxon>
        <taxon>Rhabditida</taxon>
        <taxon>Rhabditina</taxon>
        <taxon>Rhabditomorpha</taxon>
        <taxon>Rhabditoidea</taxon>
        <taxon>Rhabditidae</taxon>
        <taxon>Peloderinae</taxon>
        <taxon>Caenorhabditis</taxon>
    </lineage>
</organism>
<name>A0A8S1F5T5_9PELO</name>
<accession>A0A8S1F5T5</accession>
<evidence type="ECO:0000313" key="2">
    <source>
        <dbReference type="Proteomes" id="UP000494206"/>
    </source>
</evidence>
<gene>
    <name evidence="1" type="ORF">CBOVIS_LOCUS12628</name>
</gene>
<dbReference type="OrthoDB" id="10057956at2759"/>
<dbReference type="SUPFAM" id="SSF48371">
    <property type="entry name" value="ARM repeat"/>
    <property type="match status" value="1"/>
</dbReference>
<dbReference type="InterPro" id="IPR016024">
    <property type="entry name" value="ARM-type_fold"/>
</dbReference>
<sequence>MIFAEKVVNVIRKLVEGTNFEVKCVPLQVVIRLLESAIRHNAVECDENVKTFIDRSEALLEQKRPAVLIHHLFSLYANPKVFQTRKPDGWLNVLQWCLTNIDDPSTTVFVRRQIQNVITQLSSADARRLMIISAVLQIFHKWTKQDNWNNQIVDVTTRILSHYSSDLVPEECLSLVDDIYNSPRIGENTIKFIVGLYKRNPSLKLQFGPDKWKNEANRIDVATLTLATNDGYIENSHDIMEIILPSPTFKIRHIILVINLLSEKQITEFMELWAKRTAKNFKFPLSDIAELLPKLKDRVPLQYIADFLLIIGARVIESCSILVALQQSFGSEIFETPEFAAYRDMIQKIVNEEKVMEIVSKNFYSPYVFTTCLLILHENYGGVPVELAIKCVLESPDPPPRRYCMQILTELSYFSLISTNVVVAIIETALEDMDSVMRFEGLAMAQLALQNYNNSSQCEIKSILNNWKDDRWIGTDVRKILNIPIEANTGSATHLIEEMMNALSIHRNDDDTMDCY</sequence>
<evidence type="ECO:0000313" key="1">
    <source>
        <dbReference type="EMBL" id="CAB3411211.1"/>
    </source>
</evidence>
<dbReference type="EMBL" id="CADEPM010000012">
    <property type="protein sequence ID" value="CAB3411211.1"/>
    <property type="molecule type" value="Genomic_DNA"/>
</dbReference>